<feature type="compositionally biased region" description="Basic and acidic residues" evidence="1">
    <location>
        <begin position="41"/>
        <end position="52"/>
    </location>
</feature>
<dbReference type="EMBL" id="MHUF01000014">
    <property type="protein sequence ID" value="OHA72700.1"/>
    <property type="molecule type" value="Genomic_DNA"/>
</dbReference>
<evidence type="ECO:0008006" key="4">
    <source>
        <dbReference type="Google" id="ProtNLM"/>
    </source>
</evidence>
<reference evidence="2 3" key="1">
    <citation type="journal article" date="2016" name="Nat. Commun.">
        <title>Thousands of microbial genomes shed light on interconnected biogeochemical processes in an aquifer system.</title>
        <authorList>
            <person name="Anantharaman K."/>
            <person name="Brown C.T."/>
            <person name="Hug L.A."/>
            <person name="Sharon I."/>
            <person name="Castelle C.J."/>
            <person name="Probst A.J."/>
            <person name="Thomas B.C."/>
            <person name="Singh A."/>
            <person name="Wilkins M.J."/>
            <person name="Karaoz U."/>
            <person name="Brodie E.L."/>
            <person name="Williams K.H."/>
            <person name="Hubbard S.S."/>
            <person name="Banfield J.F."/>
        </authorList>
    </citation>
    <scope>NUCLEOTIDE SEQUENCE [LARGE SCALE GENOMIC DNA]</scope>
</reference>
<protein>
    <recommendedName>
        <fullName evidence="4">ATP-binding protein</fullName>
    </recommendedName>
</protein>
<dbReference type="InterPro" id="IPR027417">
    <property type="entry name" value="P-loop_NTPase"/>
</dbReference>
<organism evidence="2 3">
    <name type="scientific">Candidatus Wildermuthbacteria bacterium RIFCSPLOWO2_01_FULL_47_18</name>
    <dbReference type="NCBI Taxonomy" id="1802460"/>
    <lineage>
        <taxon>Bacteria</taxon>
        <taxon>Candidatus Wildermuthiibacteriota</taxon>
    </lineage>
</organism>
<dbReference type="SUPFAM" id="SSF52540">
    <property type="entry name" value="P-loop containing nucleoside triphosphate hydrolases"/>
    <property type="match status" value="1"/>
</dbReference>
<comment type="caution">
    <text evidence="2">The sequence shown here is derived from an EMBL/GenBank/DDBJ whole genome shotgun (WGS) entry which is preliminary data.</text>
</comment>
<gene>
    <name evidence="2" type="ORF">A3A27_02430</name>
</gene>
<evidence type="ECO:0000313" key="2">
    <source>
        <dbReference type="EMBL" id="OHA72700.1"/>
    </source>
</evidence>
<proteinExistence type="predicted"/>
<evidence type="ECO:0000313" key="3">
    <source>
        <dbReference type="Proteomes" id="UP000177287"/>
    </source>
</evidence>
<dbReference type="Proteomes" id="UP000177287">
    <property type="component" value="Unassembled WGS sequence"/>
</dbReference>
<name>A0A1G2RIN7_9BACT</name>
<dbReference type="AlphaFoldDB" id="A0A1G2RIN7"/>
<feature type="region of interest" description="Disordered" evidence="1">
    <location>
        <begin position="1"/>
        <end position="52"/>
    </location>
</feature>
<accession>A0A1G2RIN7</accession>
<evidence type="ECO:0000256" key="1">
    <source>
        <dbReference type="SAM" id="MobiDB-lite"/>
    </source>
</evidence>
<sequence>MDMNMNSDEMDEMIRKNNPFGSGDLPFDIPRSPRAYVESTAKTEKKKDDRTGDAQADRLVEFVFNDPAITLFHDELDTAYAKFATGEHREILPVDGSAFKRWLSKSYYDVHKKTLNNNVLTTALQTIAGRACFDGEAIKLHTRAAMIDGAIWYDLADKEWQTVKISADGWRVIDNPPTIFRRQQHQATQVLPATGGDIRDILRFVNITEESQQVLFLVLVVSYFIPGFPHPVAYVYGPQGSAKSTLSKLVRKLVDPSRIEVLSLPRKEEDLVQVLSHHYQLFFDNVGNMSDSVSDLLCRAVTGSGFSKRQLYTNDEDIIYSIQANIGINGINLSSSRPDLLERSMLFELRRVEKIGRRQERELLEEFELERPKILGAIFDTLTKALALKPTINAPSLPRMADFALWGCAIAEAIGYSKEVFLNAYNSNIDSQNVEVLSEHIEAELLCAFMEDRSEWIGTPSELFEHLKGDTKSGDDFPKSANALSRKLNTLKINLEEAGIKISKNKGTRRTLTIRKIPANIADTADTVQCVVVKQSGKDAKDDTDDIIGNFNF</sequence>